<evidence type="ECO:0000313" key="2">
    <source>
        <dbReference type="EnsemblPlants" id="cds.evm.model.ctgX7.12"/>
    </source>
</evidence>
<sequence>MPNSNSPLAATGFSQDYSPSDALSEGVNFKKPGTNFTSDPKGKSVVVDDHGVGNHFISGLGKSYTTSTLPATGTPIPHSRLSTFNAGVTTSDSTHAKTLSSETPKVNLDMPSANNTIDLKGK</sequence>
<keyword evidence="3" id="KW-1185">Reference proteome</keyword>
<feature type="compositionally biased region" description="Polar residues" evidence="1">
    <location>
        <begin position="1"/>
        <end position="18"/>
    </location>
</feature>
<evidence type="ECO:0000313" key="3">
    <source>
        <dbReference type="Proteomes" id="UP000596661"/>
    </source>
</evidence>
<dbReference type="Proteomes" id="UP000596661">
    <property type="component" value="Unassembled WGS sequence"/>
</dbReference>
<proteinExistence type="predicted"/>
<dbReference type="Gramene" id="evm.model.ctgX7.12">
    <property type="protein sequence ID" value="cds.evm.model.ctgX7.12"/>
    <property type="gene ID" value="evm.TU.ctgX7.12"/>
</dbReference>
<reference evidence="2" key="1">
    <citation type="submission" date="2021-03" db="UniProtKB">
        <authorList>
            <consortium name="EnsemblPlants"/>
        </authorList>
    </citation>
    <scope>IDENTIFICATION</scope>
</reference>
<dbReference type="AlphaFoldDB" id="A0A803QSM6"/>
<feature type="region of interest" description="Disordered" evidence="1">
    <location>
        <begin position="1"/>
        <end position="42"/>
    </location>
</feature>
<protein>
    <submittedName>
        <fullName evidence="2">Uncharacterized protein</fullName>
    </submittedName>
</protein>
<accession>A0A803QSM6</accession>
<organism evidence="2 3">
    <name type="scientific">Cannabis sativa</name>
    <name type="common">Hemp</name>
    <name type="synonym">Marijuana</name>
    <dbReference type="NCBI Taxonomy" id="3483"/>
    <lineage>
        <taxon>Eukaryota</taxon>
        <taxon>Viridiplantae</taxon>
        <taxon>Streptophyta</taxon>
        <taxon>Embryophyta</taxon>
        <taxon>Tracheophyta</taxon>
        <taxon>Spermatophyta</taxon>
        <taxon>Magnoliopsida</taxon>
        <taxon>eudicotyledons</taxon>
        <taxon>Gunneridae</taxon>
        <taxon>Pentapetalae</taxon>
        <taxon>rosids</taxon>
        <taxon>fabids</taxon>
        <taxon>Rosales</taxon>
        <taxon>Cannabaceae</taxon>
        <taxon>Cannabis</taxon>
    </lineage>
</organism>
<feature type="compositionally biased region" description="Polar residues" evidence="1">
    <location>
        <begin position="80"/>
        <end position="104"/>
    </location>
</feature>
<evidence type="ECO:0000256" key="1">
    <source>
        <dbReference type="SAM" id="MobiDB-lite"/>
    </source>
</evidence>
<dbReference type="EnsemblPlants" id="evm.model.ctgX7.12">
    <property type="protein sequence ID" value="cds.evm.model.ctgX7.12"/>
    <property type="gene ID" value="evm.TU.ctgX7.12"/>
</dbReference>
<feature type="region of interest" description="Disordered" evidence="1">
    <location>
        <begin position="71"/>
        <end position="122"/>
    </location>
</feature>
<feature type="compositionally biased region" description="Polar residues" evidence="1">
    <location>
        <begin position="112"/>
        <end position="122"/>
    </location>
</feature>
<name>A0A803QSM6_CANSA</name>